<dbReference type="SUPFAM" id="SSF55874">
    <property type="entry name" value="ATPase domain of HSP90 chaperone/DNA topoisomerase II/histidine kinase"/>
    <property type="match status" value="1"/>
</dbReference>
<reference evidence="2 3" key="2">
    <citation type="submission" date="2021-10" db="EMBL/GenBank/DDBJ databases">
        <authorList>
            <person name="Piombo E."/>
        </authorList>
    </citation>
    <scope>NUCLEOTIDE SEQUENCE [LARGE SCALE GENOMIC DNA]</scope>
</reference>
<reference evidence="3" key="1">
    <citation type="submission" date="2019-06" db="EMBL/GenBank/DDBJ databases">
        <authorList>
            <person name="Broberg M."/>
        </authorList>
    </citation>
    <scope>NUCLEOTIDE SEQUENCE [LARGE SCALE GENOMIC DNA]</scope>
</reference>
<feature type="region of interest" description="Disordered" evidence="1">
    <location>
        <begin position="546"/>
        <end position="568"/>
    </location>
</feature>
<name>A0A9P0EM66_9HYPO</name>
<dbReference type="Proteomes" id="UP000775872">
    <property type="component" value="Unassembled WGS sequence"/>
</dbReference>
<dbReference type="PANTHER" id="PTHR32387">
    <property type="entry name" value="WU:FJ29H11"/>
    <property type="match status" value="1"/>
</dbReference>
<dbReference type="InterPro" id="IPR036890">
    <property type="entry name" value="HATPase_C_sf"/>
</dbReference>
<sequence length="1724" mass="194256">MAAPAAAAVADRAQARELVDEIAVNHGYLPPHVVDLIPDEIRATVLHALQKKDNMIAASVSTLAQNLYSSSARFIFELLQNAADNSYLKALAEGHDPYVSFSVYPDRLVVECNEDGFTSENLTAICNIGKSSKQGAQGYIGEKGIGFKSTFMAAWKVQIESGPFTFYFEHQVGESGMGMITPIWFEPEEEFTGPGTRISLYFHDNGTPGDLADRRDEVIHQLKELQGEALLFVNKLRRINIAVFESGEDKIWSKSMALSDSPSFPQGSELRTSKFDATTGTESEMVKRFHITKYYVFGLSRNENRSYSETEEGLALYSTSQVMLAFPLDQNDEPITEIQDVFAFMPVRKVGFNFLIHADFVTQANRQDIVWSSQRNIGLRKAIGQALVKGIEELAKHQALRYKWMRYLPREDSLNNSPFWKDVISEIKSPLSQAQILVPIRQAARCPIQQMRQLEARHLDKNGDALIPDLWSCPMYLSKDYEDEDLDTLREYGLSVLQLGEIYPILSGMIKEQSWKKALFETRDEDWHSRLAKLILAAMDYDMAQSSGSSQPSGNIGPSSSSTGLFSFNSNPRPSTSSLFAFGSQGKTTANASATGTFNSRASTPKLFSFSDQNADSAKSEVKNRFAHLPLIPLASGEVIPSIPINGDGATCHFPDFAGVPVPRDLVPHVILPAAAANASCRQLYESLGASKPLPPYVTRKLVERYKTPNEHNVTLEETKQHLVWLYRMKLPSSGPKAAVQPLFATKPSVLDDMIVFDHMNRPGRARQGLVHLPGGGKYSAQNWLRPVQIPGEPDVEIDVPYLHPHYLEDPPAQPLCSGWTWEDWLHSTFNLPVDVEFIASSDDSRGIKGKDTLSQEGAFLIKYRSEEVLTYFATKWSSPDFKKYWEEDSERVDLIRKAEFRTIFEGGTCVMARAFLPFPALLSRSKSFLKNIEPVGFLKVETPLEDDDPCWMGFGKHFGIKVKDDMYLSIIILRALVYGRSSPADSMRHSMWKLYNRIYALYLACDEKDRREHQSEFRSFTDSIYIGDDKDGVHMFRGPNDCLWDAPPGFSLKIPLRDNWKAELDSIEPQDSDSLTNFFCHFLGVRNTTIKDILDELCLKRDLMSHNCHTASNDLMETYELLHQLSVDNVSRRQSKHIRHIFSTGKMIYIPTGKNSRHWFKTSECLWLANGAIVGKPCLDEFYPDLEEFFHQFLEIPELDLKLYYQELVDMHDTVPTAAAAKNMLVSLNAMLSSAPDPMRFKSQAEHFHIFPAILPDGTSKVLRSRDHFLIGDRRHYAEALKDSLTILDFTLDEVTRLHIVFEWFGLKDRYLSQAVTEMTTVKEGQYEKLNSLARDLALKAPALVSIAIYSDEYLNPDKLNASLQRVQVYVTDSIVSTLIAEEGGKKVQKSIGKNDLHVQNLVNGDLRIHITADEDSRDLAFASKLPRELMTALLGYDTRKVDATVFNIAASVLQAKRSHVHRILELNGVPDLKLPCLVGENYLAAEVEAEKRKMAPPPETSLTLQATYDKDAYLDMLVHVVEAARAHQFPSRSGEADLSHALNGLKISGSKPKTKPLKFFHPSIEEWRQLVGAAGELFVFEMLSSLDPPLPNFGRSNWPSVIRKYVTDHPDYTDMDAWVGEEDGDIQYHDKQNALTDFLIEKGYFDETLSTPFHMSKTQYSRMQRYWSDASTGSSRSKVFAIFRVYGIESGEIGLKVYVDAESAGQEGNLKFEADSWAVRAL</sequence>
<dbReference type="InterPro" id="IPR052957">
    <property type="entry name" value="Auxin_embryo_med"/>
</dbReference>
<evidence type="ECO:0008006" key="4">
    <source>
        <dbReference type="Google" id="ProtNLM"/>
    </source>
</evidence>
<dbReference type="NCBIfam" id="NF047352">
    <property type="entry name" value="P_loop_sacsin"/>
    <property type="match status" value="1"/>
</dbReference>
<dbReference type="PANTHER" id="PTHR32387:SF0">
    <property type="entry name" value="PROTEIN NO VEIN"/>
    <property type="match status" value="1"/>
</dbReference>
<feature type="compositionally biased region" description="Low complexity" evidence="1">
    <location>
        <begin position="559"/>
        <end position="568"/>
    </location>
</feature>
<protein>
    <recommendedName>
        <fullName evidence="4">Sacsin</fullName>
    </recommendedName>
</protein>
<feature type="compositionally biased region" description="Polar residues" evidence="1">
    <location>
        <begin position="546"/>
        <end position="558"/>
    </location>
</feature>
<accession>A0A9P0EM66</accession>
<evidence type="ECO:0000313" key="2">
    <source>
        <dbReference type="EMBL" id="CAH0052480.1"/>
    </source>
</evidence>
<gene>
    <name evidence="2" type="ORF">CSOL1703_00015604</name>
</gene>
<dbReference type="Gene3D" id="3.30.565.10">
    <property type="entry name" value="Histidine kinase-like ATPase, C-terminal domain"/>
    <property type="match status" value="1"/>
</dbReference>
<comment type="caution">
    <text evidence="2">The sequence shown here is derived from an EMBL/GenBank/DDBJ whole genome shotgun (WGS) entry which is preliminary data.</text>
</comment>
<dbReference type="OrthoDB" id="1262810at2759"/>
<organism evidence="2 3">
    <name type="scientific">Clonostachys solani</name>
    <dbReference type="NCBI Taxonomy" id="160281"/>
    <lineage>
        <taxon>Eukaryota</taxon>
        <taxon>Fungi</taxon>
        <taxon>Dikarya</taxon>
        <taxon>Ascomycota</taxon>
        <taxon>Pezizomycotina</taxon>
        <taxon>Sordariomycetes</taxon>
        <taxon>Hypocreomycetidae</taxon>
        <taxon>Hypocreales</taxon>
        <taxon>Bionectriaceae</taxon>
        <taxon>Clonostachys</taxon>
    </lineage>
</organism>
<evidence type="ECO:0000256" key="1">
    <source>
        <dbReference type="SAM" id="MobiDB-lite"/>
    </source>
</evidence>
<evidence type="ECO:0000313" key="3">
    <source>
        <dbReference type="Proteomes" id="UP000775872"/>
    </source>
</evidence>
<proteinExistence type="predicted"/>
<keyword evidence="3" id="KW-1185">Reference proteome</keyword>
<dbReference type="EMBL" id="CABFOC020000044">
    <property type="protein sequence ID" value="CAH0052480.1"/>
    <property type="molecule type" value="Genomic_DNA"/>
</dbReference>